<dbReference type="Proteomes" id="UP000295499">
    <property type="component" value="Unassembled WGS sequence"/>
</dbReference>
<protein>
    <submittedName>
        <fullName evidence="1">Uncharacterized protein</fullName>
    </submittedName>
</protein>
<proteinExistence type="predicted"/>
<comment type="caution">
    <text evidence="1">The sequence shown here is derived from an EMBL/GenBank/DDBJ whole genome shotgun (WGS) entry which is preliminary data.</text>
</comment>
<name>A0A4R6IIT6_9SPHI</name>
<gene>
    <name evidence="1" type="ORF">CLV32_2989</name>
</gene>
<evidence type="ECO:0000313" key="2">
    <source>
        <dbReference type="Proteomes" id="UP000295499"/>
    </source>
</evidence>
<keyword evidence="2" id="KW-1185">Reference proteome</keyword>
<dbReference type="EMBL" id="SNWM01000003">
    <property type="protein sequence ID" value="TDO21881.1"/>
    <property type="molecule type" value="Genomic_DNA"/>
</dbReference>
<accession>A0A4R6IIT6</accession>
<sequence length="146" mass="16543">MLLLLSLLPIFSKSQQPEAKPVKGTNVIYIKNDKSAAENYEVAAKTLLDNGFYIEQKDADFKTLKTQPRKINKSTYLYFLNIRATDHQIVIQGQFKTGIELSIGGVKDPDNYEQIKFRNISGYKLAFKSMENAALLFSMPLVFGEI</sequence>
<organism evidence="1 2">
    <name type="scientific">Pedobacter duraquae</name>
    <dbReference type="NCBI Taxonomy" id="425511"/>
    <lineage>
        <taxon>Bacteria</taxon>
        <taxon>Pseudomonadati</taxon>
        <taxon>Bacteroidota</taxon>
        <taxon>Sphingobacteriia</taxon>
        <taxon>Sphingobacteriales</taxon>
        <taxon>Sphingobacteriaceae</taxon>
        <taxon>Pedobacter</taxon>
    </lineage>
</organism>
<reference evidence="1 2" key="1">
    <citation type="submission" date="2019-03" db="EMBL/GenBank/DDBJ databases">
        <title>Genomic Encyclopedia of Archaeal and Bacterial Type Strains, Phase II (KMG-II): from individual species to whole genera.</title>
        <authorList>
            <person name="Goeker M."/>
        </authorList>
    </citation>
    <scope>NUCLEOTIDE SEQUENCE [LARGE SCALE GENOMIC DNA]</scope>
    <source>
        <strain evidence="1 2">DSM 19034</strain>
    </source>
</reference>
<dbReference type="AlphaFoldDB" id="A0A4R6IIT6"/>
<evidence type="ECO:0000313" key="1">
    <source>
        <dbReference type="EMBL" id="TDO21881.1"/>
    </source>
</evidence>